<dbReference type="Pfam" id="PF09361">
    <property type="entry name" value="Phasin_2"/>
    <property type="match status" value="1"/>
</dbReference>
<dbReference type="AlphaFoldDB" id="A0A7Z7BKR3"/>
<evidence type="ECO:0000259" key="1">
    <source>
        <dbReference type="Pfam" id="PF09361"/>
    </source>
</evidence>
<feature type="domain" description="Phasin" evidence="1">
    <location>
        <begin position="17"/>
        <end position="92"/>
    </location>
</feature>
<reference evidence="2" key="1">
    <citation type="submission" date="2016-10" db="EMBL/GenBank/DDBJ databases">
        <authorList>
            <person name="Varghese N."/>
            <person name="Submissions S."/>
        </authorList>
    </citation>
    <scope>NUCLEOTIDE SEQUENCE [LARGE SCALE GENOMIC DNA]</scope>
    <source>
        <strain evidence="2">YR281</strain>
    </source>
</reference>
<dbReference type="EMBL" id="FNDI01000054">
    <property type="protein sequence ID" value="SDJ48000.1"/>
    <property type="molecule type" value="Genomic_DNA"/>
</dbReference>
<dbReference type="Proteomes" id="UP000198900">
    <property type="component" value="Unassembled WGS sequence"/>
</dbReference>
<organism evidence="2 3">
    <name type="scientific">Paraburkholderia steynii</name>
    <dbReference type="NCBI Taxonomy" id="1245441"/>
    <lineage>
        <taxon>Bacteria</taxon>
        <taxon>Pseudomonadati</taxon>
        <taxon>Pseudomonadota</taxon>
        <taxon>Betaproteobacteria</taxon>
        <taxon>Burkholderiales</taxon>
        <taxon>Burkholderiaceae</taxon>
        <taxon>Paraburkholderia</taxon>
    </lineage>
</organism>
<sequence>MISTNAFATSSQALKFSFCAMEGVTRATARYLEALSELNGEVLRVAFDEHSAIVAQARSPAEITTLQIGALGAAPQKAVSYWQHVGTIVVEACSGIALDIRHCFSQTSPQGLEFLDSLVSGARKR</sequence>
<proteinExistence type="predicted"/>
<accession>A0A7Z7BKR3</accession>
<evidence type="ECO:0000313" key="2">
    <source>
        <dbReference type="EMBL" id="SDJ48000.1"/>
    </source>
</evidence>
<evidence type="ECO:0000313" key="3">
    <source>
        <dbReference type="Proteomes" id="UP000198900"/>
    </source>
</evidence>
<comment type="caution">
    <text evidence="2">The sequence shown here is derived from an EMBL/GenBank/DDBJ whole genome shotgun (WGS) entry which is preliminary data.</text>
</comment>
<keyword evidence="3" id="KW-1185">Reference proteome</keyword>
<name>A0A7Z7BKR3_9BURK</name>
<dbReference type="InterPro" id="IPR018968">
    <property type="entry name" value="Phasin"/>
</dbReference>
<protein>
    <submittedName>
        <fullName evidence="2">Phasin protein</fullName>
    </submittedName>
</protein>
<gene>
    <name evidence="2" type="ORF">SAMN04487926_1547</name>
</gene>